<dbReference type="PANTHER" id="PTHR13675">
    <property type="entry name" value="LYR MOTIF-CONTAINING PROTEIN 2"/>
    <property type="match status" value="1"/>
</dbReference>
<comment type="function">
    <text evidence="6">Involved in efficient integration of the N-module into mitochondrial respiratory chain complex I.</text>
</comment>
<evidence type="ECO:0000256" key="3">
    <source>
        <dbReference type="ARBA" id="ARBA00022946"/>
    </source>
</evidence>
<keyword evidence="3" id="KW-0809">Transit peptide</keyword>
<feature type="domain" description="Complex 1 LYR protein" evidence="7">
    <location>
        <begin position="31"/>
        <end position="89"/>
    </location>
</feature>
<reference evidence="8" key="1">
    <citation type="submission" date="2021-01" db="UniProtKB">
        <authorList>
            <consortium name="EnsemblMetazoa"/>
        </authorList>
    </citation>
    <scope>IDENTIFICATION</scope>
</reference>
<protein>
    <recommendedName>
        <fullName evidence="5">LYR motif-containing protein 2</fullName>
    </recommendedName>
</protein>
<keyword evidence="9" id="KW-1185">Reference proteome</keyword>
<evidence type="ECO:0000313" key="9">
    <source>
        <dbReference type="Proteomes" id="UP000594260"/>
    </source>
</evidence>
<dbReference type="EnsemblMetazoa" id="XM_022799221">
    <property type="protein sequence ID" value="XP_022654956"/>
    <property type="gene ID" value="LOC111247808"/>
</dbReference>
<dbReference type="Proteomes" id="UP000594260">
    <property type="component" value="Unplaced"/>
</dbReference>
<keyword evidence="4" id="KW-0496">Mitochondrion</keyword>
<evidence type="ECO:0000256" key="1">
    <source>
        <dbReference type="ARBA" id="ARBA00004173"/>
    </source>
</evidence>
<sequence length="98" mass="11717">MDTLCDMMFAANVWNIEIRERATFTQFMLRQQSLKLYRDILRSLRQLDNKDQAKEIRQWARQDFESCRHLQDPEAIKMHLARGKLALKELHASLQLAK</sequence>
<dbReference type="InterPro" id="IPR045293">
    <property type="entry name" value="Complex1_LYR_LYRM2"/>
</dbReference>
<dbReference type="GeneID" id="111247808"/>
<dbReference type="InParanoid" id="A0A7M7JZ57"/>
<dbReference type="OrthoDB" id="74240at2759"/>
<dbReference type="KEGG" id="vde:111247808"/>
<evidence type="ECO:0000256" key="6">
    <source>
        <dbReference type="ARBA" id="ARBA00044735"/>
    </source>
</evidence>
<proteinExistence type="inferred from homology"/>
<dbReference type="PANTHER" id="PTHR13675:SF0">
    <property type="entry name" value="LYR MOTIF-CONTAINING PROTEIN 2"/>
    <property type="match status" value="1"/>
</dbReference>
<accession>A0A7M7JZ57</accession>
<dbReference type="AlphaFoldDB" id="A0A7M7JZ57"/>
<dbReference type="Pfam" id="PF05347">
    <property type="entry name" value="Complex1_LYR"/>
    <property type="match status" value="1"/>
</dbReference>
<dbReference type="RefSeq" id="XP_022654956.1">
    <property type="nucleotide sequence ID" value="XM_022799221.1"/>
</dbReference>
<dbReference type="InterPro" id="IPR008011">
    <property type="entry name" value="Complex1_LYR_dom"/>
</dbReference>
<evidence type="ECO:0000259" key="7">
    <source>
        <dbReference type="Pfam" id="PF05347"/>
    </source>
</evidence>
<comment type="subcellular location">
    <subcellularLocation>
        <location evidence="1">Mitochondrion</location>
    </subcellularLocation>
</comment>
<name>A0A7M7JZ57_VARDE</name>
<evidence type="ECO:0000256" key="4">
    <source>
        <dbReference type="ARBA" id="ARBA00023128"/>
    </source>
</evidence>
<evidence type="ECO:0000256" key="5">
    <source>
        <dbReference type="ARBA" id="ARBA00026235"/>
    </source>
</evidence>
<dbReference type="GO" id="GO:0005739">
    <property type="term" value="C:mitochondrion"/>
    <property type="evidence" value="ECO:0007669"/>
    <property type="project" value="UniProtKB-SubCell"/>
</dbReference>
<evidence type="ECO:0000256" key="2">
    <source>
        <dbReference type="ARBA" id="ARBA00009508"/>
    </source>
</evidence>
<organism evidence="8 9">
    <name type="scientific">Varroa destructor</name>
    <name type="common">Honeybee mite</name>
    <dbReference type="NCBI Taxonomy" id="109461"/>
    <lineage>
        <taxon>Eukaryota</taxon>
        <taxon>Metazoa</taxon>
        <taxon>Ecdysozoa</taxon>
        <taxon>Arthropoda</taxon>
        <taxon>Chelicerata</taxon>
        <taxon>Arachnida</taxon>
        <taxon>Acari</taxon>
        <taxon>Parasitiformes</taxon>
        <taxon>Mesostigmata</taxon>
        <taxon>Gamasina</taxon>
        <taxon>Dermanyssoidea</taxon>
        <taxon>Varroidae</taxon>
        <taxon>Varroa</taxon>
    </lineage>
</organism>
<evidence type="ECO:0000313" key="8">
    <source>
        <dbReference type="EnsemblMetazoa" id="XP_022654956"/>
    </source>
</evidence>
<dbReference type="CDD" id="cd20262">
    <property type="entry name" value="Complex1_LYR_LYRM2"/>
    <property type="match status" value="1"/>
</dbReference>
<comment type="similarity">
    <text evidence="2">Belongs to the complex I LYR family.</text>
</comment>
<dbReference type="FunCoup" id="A0A7M7JZ57">
    <property type="interactions" value="451"/>
</dbReference>